<accession>A0A7R8VNT2</accession>
<reference evidence="2" key="1">
    <citation type="submission" date="2020-11" db="EMBL/GenBank/DDBJ databases">
        <authorList>
            <person name="Tran Van P."/>
        </authorList>
    </citation>
    <scope>NUCLEOTIDE SEQUENCE</scope>
</reference>
<feature type="region of interest" description="Disordered" evidence="1">
    <location>
        <begin position="115"/>
        <end position="136"/>
    </location>
</feature>
<organism evidence="2">
    <name type="scientific">Timema douglasi</name>
    <name type="common">Walking stick</name>
    <dbReference type="NCBI Taxonomy" id="61478"/>
    <lineage>
        <taxon>Eukaryota</taxon>
        <taxon>Metazoa</taxon>
        <taxon>Ecdysozoa</taxon>
        <taxon>Arthropoda</taxon>
        <taxon>Hexapoda</taxon>
        <taxon>Insecta</taxon>
        <taxon>Pterygota</taxon>
        <taxon>Neoptera</taxon>
        <taxon>Polyneoptera</taxon>
        <taxon>Phasmatodea</taxon>
        <taxon>Timematodea</taxon>
        <taxon>Timematoidea</taxon>
        <taxon>Timematidae</taxon>
        <taxon>Timema</taxon>
    </lineage>
</organism>
<protein>
    <submittedName>
        <fullName evidence="2">Uncharacterized protein</fullName>
    </submittedName>
</protein>
<proteinExistence type="predicted"/>
<dbReference type="EMBL" id="OA567447">
    <property type="protein sequence ID" value="CAD7200361.1"/>
    <property type="molecule type" value="Genomic_DNA"/>
</dbReference>
<sequence>MTNNEERKIQAETLVLASPVILIHHPTPARTNGTPAAHHDPIQHFHDHTKASHPRARKTLRTEKKLYAWTGLSKDNRNRTDHANHGEGDIPPMGITSVHPYEQRHSVSVGHMDQGMLRGEKPTRPSPPTTPKPNLPSHEIKILRLYPMRLHYIILTQYLTNINMSLAMKVDATQQQ</sequence>
<evidence type="ECO:0000313" key="2">
    <source>
        <dbReference type="EMBL" id="CAD7200361.1"/>
    </source>
</evidence>
<name>A0A7R8VNT2_TIMDO</name>
<feature type="compositionally biased region" description="Pro residues" evidence="1">
    <location>
        <begin position="124"/>
        <end position="134"/>
    </location>
</feature>
<gene>
    <name evidence="2" type="ORF">TDIB3V08_LOCUS6582</name>
</gene>
<evidence type="ECO:0000256" key="1">
    <source>
        <dbReference type="SAM" id="MobiDB-lite"/>
    </source>
</evidence>
<dbReference type="AlphaFoldDB" id="A0A7R8VNT2"/>